<name>A0ABN7XTJ4_9BURK</name>
<feature type="signal peptide" evidence="3">
    <location>
        <begin position="1"/>
        <end position="22"/>
    </location>
</feature>
<accession>A0ABN7XTJ4</accession>
<evidence type="ECO:0000256" key="2">
    <source>
        <dbReference type="ARBA" id="ARBA00022729"/>
    </source>
</evidence>
<comment type="similarity">
    <text evidence="1">Belongs to the leucine-binding protein family.</text>
</comment>
<comment type="caution">
    <text evidence="5">The sequence shown here is derived from an EMBL/GenBank/DDBJ whole genome shotgun (WGS) entry which is preliminary data.</text>
</comment>
<dbReference type="CDD" id="cd06329">
    <property type="entry name" value="PBP1_SBP-like"/>
    <property type="match status" value="1"/>
</dbReference>
<dbReference type="EMBL" id="CAJZAG010000001">
    <property type="protein sequence ID" value="CAG9164321.1"/>
    <property type="molecule type" value="Genomic_DNA"/>
</dbReference>
<evidence type="ECO:0000256" key="3">
    <source>
        <dbReference type="SAM" id="SignalP"/>
    </source>
</evidence>
<keyword evidence="6" id="KW-1185">Reference proteome</keyword>
<feature type="domain" description="Leucine-binding protein" evidence="4">
    <location>
        <begin position="29"/>
        <end position="374"/>
    </location>
</feature>
<organism evidence="5 6">
    <name type="scientific">Cupriavidus pampae</name>
    <dbReference type="NCBI Taxonomy" id="659251"/>
    <lineage>
        <taxon>Bacteria</taxon>
        <taxon>Pseudomonadati</taxon>
        <taxon>Pseudomonadota</taxon>
        <taxon>Betaproteobacteria</taxon>
        <taxon>Burkholderiales</taxon>
        <taxon>Burkholderiaceae</taxon>
        <taxon>Cupriavidus</taxon>
    </lineage>
</organism>
<dbReference type="Gene3D" id="3.40.50.2300">
    <property type="match status" value="2"/>
</dbReference>
<dbReference type="Proteomes" id="UP000706525">
    <property type="component" value="Unassembled WGS sequence"/>
</dbReference>
<reference evidence="5 6" key="1">
    <citation type="submission" date="2021-08" db="EMBL/GenBank/DDBJ databases">
        <authorList>
            <person name="Peeters C."/>
        </authorList>
    </citation>
    <scope>NUCLEOTIDE SEQUENCE [LARGE SCALE GENOMIC DNA]</scope>
    <source>
        <strain evidence="5 6">LMG 32289</strain>
    </source>
</reference>
<feature type="chain" id="PRO_5046765794" evidence="3">
    <location>
        <begin position="23"/>
        <end position="418"/>
    </location>
</feature>
<dbReference type="Pfam" id="PF13458">
    <property type="entry name" value="Peripla_BP_6"/>
    <property type="match status" value="1"/>
</dbReference>
<dbReference type="RefSeq" id="WP_223981796.1">
    <property type="nucleotide sequence ID" value="NZ_CAJZAG010000001.1"/>
</dbReference>
<keyword evidence="2 3" id="KW-0732">Signal</keyword>
<dbReference type="InterPro" id="IPR028082">
    <property type="entry name" value="Peripla_BP_I"/>
</dbReference>
<gene>
    <name evidence="5" type="primary">braC_2</name>
    <name evidence="5" type="ORF">LMG32289_00664</name>
</gene>
<dbReference type="InterPro" id="IPR051010">
    <property type="entry name" value="BCAA_transport"/>
</dbReference>
<dbReference type="InterPro" id="IPR028081">
    <property type="entry name" value="Leu-bd"/>
</dbReference>
<dbReference type="SUPFAM" id="SSF53822">
    <property type="entry name" value="Periplasmic binding protein-like I"/>
    <property type="match status" value="1"/>
</dbReference>
<evidence type="ECO:0000313" key="5">
    <source>
        <dbReference type="EMBL" id="CAG9164321.1"/>
    </source>
</evidence>
<evidence type="ECO:0000259" key="4">
    <source>
        <dbReference type="Pfam" id="PF13458"/>
    </source>
</evidence>
<dbReference type="PANTHER" id="PTHR30483">
    <property type="entry name" value="LEUCINE-SPECIFIC-BINDING PROTEIN"/>
    <property type="match status" value="1"/>
</dbReference>
<proteinExistence type="inferred from homology"/>
<protein>
    <submittedName>
        <fullName evidence="5">Leucine-, isoleucine-, valine-, threonine-, and alanine-binding protein</fullName>
    </submittedName>
</protein>
<evidence type="ECO:0000313" key="6">
    <source>
        <dbReference type="Proteomes" id="UP000706525"/>
    </source>
</evidence>
<sequence>MTKMRPLAAAAAVVAAFGSSLAFPAAAETVKIAFIDPLSGLMAPVGQNQLKSWQYVAEVANQKGWGGPHKFEVVGFDNKLSPQESLTILKQVADQNIRYIVQGNGSSVGLALEDAVAKHNERNPGKEIVYLNYAAVDPDMTNSKCSYWHFRLDANSDMKMEALTTYLAKDPAVKKVYLINQNYSFGHQVTRAAKDYLKRKRPDIQIVGEDLHPLAQVKDFAPYAAKIKASGADTVITGNWGSDLALLVKAAKDANLTTNFYTYYATTTGVPTAMGAAGAERVRYVGYYNANNDGFRGADVIDGFKKKYNDDFYVVASYTGIAMLGKAFKEANSTDPVKVAKALGGLKVESMNGTVEMRASDHQAQQSLVVATWTKVNGKDVKYDQENTGYGWKTNAVLDQYVAAQPTSCQMKRPGGPG</sequence>
<evidence type="ECO:0000256" key="1">
    <source>
        <dbReference type="ARBA" id="ARBA00010062"/>
    </source>
</evidence>